<dbReference type="RefSeq" id="XP_060455829.1">
    <property type="nucleotide sequence ID" value="XM_060599102.1"/>
</dbReference>
<dbReference type="KEGG" id="ccac:CcaHIS019_0306340"/>
<evidence type="ECO:0000256" key="1">
    <source>
        <dbReference type="SAM" id="MobiDB-lite"/>
    </source>
</evidence>
<feature type="compositionally biased region" description="Pro residues" evidence="1">
    <location>
        <begin position="68"/>
        <end position="85"/>
    </location>
</feature>
<dbReference type="EMBL" id="AP028214">
    <property type="protein sequence ID" value="BEI90564.1"/>
    <property type="molecule type" value="Genomic_DNA"/>
</dbReference>
<dbReference type="Proteomes" id="UP001233271">
    <property type="component" value="Chromosome 3"/>
</dbReference>
<protein>
    <recommendedName>
        <fullName evidence="2">DUF3752 domain-containing protein</fullName>
    </recommendedName>
</protein>
<feature type="compositionally biased region" description="Low complexity" evidence="1">
    <location>
        <begin position="51"/>
        <end position="67"/>
    </location>
</feature>
<dbReference type="PANTHER" id="PTHR46370:SF1">
    <property type="entry name" value="GPALPP MOTIFS-CONTAINING PROTEIN 1"/>
    <property type="match status" value="1"/>
</dbReference>
<dbReference type="InterPro" id="IPR046331">
    <property type="entry name" value="GPAM1-like"/>
</dbReference>
<feature type="compositionally biased region" description="Basic and acidic residues" evidence="1">
    <location>
        <begin position="202"/>
        <end position="249"/>
    </location>
</feature>
<dbReference type="PANTHER" id="PTHR46370">
    <property type="entry name" value="GPALPP MOTIFS-CONTAINING PROTEIN 1"/>
    <property type="match status" value="1"/>
</dbReference>
<evidence type="ECO:0000259" key="2">
    <source>
        <dbReference type="Pfam" id="PF12572"/>
    </source>
</evidence>
<evidence type="ECO:0000313" key="4">
    <source>
        <dbReference type="Proteomes" id="UP001233271"/>
    </source>
</evidence>
<accession>A0AA48I3I0</accession>
<gene>
    <name evidence="3" type="ORF">CcaverHIS019_0306340</name>
</gene>
<feature type="compositionally biased region" description="Pro residues" evidence="1">
    <location>
        <begin position="92"/>
        <end position="107"/>
    </location>
</feature>
<evidence type="ECO:0000313" key="3">
    <source>
        <dbReference type="EMBL" id="BEI90564.1"/>
    </source>
</evidence>
<feature type="region of interest" description="Disordered" evidence="1">
    <location>
        <begin position="1"/>
        <end position="276"/>
    </location>
</feature>
<organism evidence="3 4">
    <name type="scientific">Cutaneotrichosporon cavernicola</name>
    <dbReference type="NCBI Taxonomy" id="279322"/>
    <lineage>
        <taxon>Eukaryota</taxon>
        <taxon>Fungi</taxon>
        <taxon>Dikarya</taxon>
        <taxon>Basidiomycota</taxon>
        <taxon>Agaricomycotina</taxon>
        <taxon>Tremellomycetes</taxon>
        <taxon>Trichosporonales</taxon>
        <taxon>Trichosporonaceae</taxon>
        <taxon>Cutaneotrichosporon</taxon>
    </lineage>
</organism>
<name>A0AA48I3I0_9TREE</name>
<keyword evidence="4" id="KW-1185">Reference proteome</keyword>
<feature type="compositionally biased region" description="Basic and acidic residues" evidence="1">
    <location>
        <begin position="260"/>
        <end position="276"/>
    </location>
</feature>
<dbReference type="GeneID" id="85494434"/>
<reference evidence="3" key="1">
    <citation type="journal article" date="2023" name="BMC Genomics">
        <title>Chromosome-level genome assemblies of Cutaneotrichosporon spp. (Trichosporonales, Basidiomycota) reveal imbalanced evolution between nucleotide sequences and chromosome synteny.</title>
        <authorList>
            <person name="Kobayashi Y."/>
            <person name="Kayamori A."/>
            <person name="Aoki K."/>
            <person name="Shiwa Y."/>
            <person name="Matsutani M."/>
            <person name="Fujita N."/>
            <person name="Sugita T."/>
            <person name="Iwasaki W."/>
            <person name="Tanaka N."/>
            <person name="Takashima M."/>
        </authorList>
    </citation>
    <scope>NUCLEOTIDE SEQUENCE</scope>
    <source>
        <strain evidence="3">HIS019</strain>
    </source>
</reference>
<feature type="compositionally biased region" description="Low complexity" evidence="1">
    <location>
        <begin position="28"/>
        <end position="39"/>
    </location>
</feature>
<sequence>MSSDDETYGPALPPGLVRKKTTGPSPPRSIGSSRSPSKSQTKIGPSIGPALPRSLSPSSVGPSIGPSIPGPIGPSRPSPVGPSPPGRVGALPPRPPGPSLPPGPAVSPPSDDDSDDEIGPQLSDVTSVPQRSAADTFRDREARIARAREEAANAPKKPQRDEWMTLGPPTGLSHIDALKRPTQFQNKSREAAAVDQAWMETPVERAQRERDEAQGVKRKPTGEDERDRDTKRRRDKDDEMRRRVDEHNKSSRGASLMEQHQAKKKDASPPPIWDRERMMGVGSMLSGEERVKKIKDAANLGDRFGHGRGGAYM</sequence>
<dbReference type="Pfam" id="PF12572">
    <property type="entry name" value="DUF3752"/>
    <property type="match status" value="1"/>
</dbReference>
<feature type="domain" description="DUF3752" evidence="2">
    <location>
        <begin position="176"/>
        <end position="305"/>
    </location>
</feature>
<feature type="compositionally biased region" description="Basic and acidic residues" evidence="1">
    <location>
        <begin position="136"/>
        <end position="151"/>
    </location>
</feature>
<proteinExistence type="predicted"/>
<dbReference type="InterPro" id="IPR022226">
    <property type="entry name" value="DUF3752"/>
</dbReference>
<dbReference type="AlphaFoldDB" id="A0AA48I3I0"/>